<reference evidence="2 3" key="1">
    <citation type="journal article" date="2012" name="Nature">
        <title>Repeated polyploidization of Gossypium genomes and the evolution of spinnable cotton fibres.</title>
        <authorList>
            <person name="Paterson A.H."/>
            <person name="Wendel J.F."/>
            <person name="Gundlach H."/>
            <person name="Guo H."/>
            <person name="Jenkins J."/>
            <person name="Jin D."/>
            <person name="Llewellyn D."/>
            <person name="Showmaker K.C."/>
            <person name="Shu S."/>
            <person name="Udall J."/>
            <person name="Yoo M.J."/>
            <person name="Byers R."/>
            <person name="Chen W."/>
            <person name="Doron-Faigenboim A."/>
            <person name="Duke M.V."/>
            <person name="Gong L."/>
            <person name="Grimwood J."/>
            <person name="Grover C."/>
            <person name="Grupp K."/>
            <person name="Hu G."/>
            <person name="Lee T.H."/>
            <person name="Li J."/>
            <person name="Lin L."/>
            <person name="Liu T."/>
            <person name="Marler B.S."/>
            <person name="Page J.T."/>
            <person name="Roberts A.W."/>
            <person name="Romanel E."/>
            <person name="Sanders W.S."/>
            <person name="Szadkowski E."/>
            <person name="Tan X."/>
            <person name="Tang H."/>
            <person name="Xu C."/>
            <person name="Wang J."/>
            <person name="Wang Z."/>
            <person name="Zhang D."/>
            <person name="Zhang L."/>
            <person name="Ashrafi H."/>
            <person name="Bedon F."/>
            <person name="Bowers J.E."/>
            <person name="Brubaker C.L."/>
            <person name="Chee P.W."/>
            <person name="Das S."/>
            <person name="Gingle A.R."/>
            <person name="Haigler C.H."/>
            <person name="Harker D."/>
            <person name="Hoffmann L.V."/>
            <person name="Hovav R."/>
            <person name="Jones D.C."/>
            <person name="Lemke C."/>
            <person name="Mansoor S."/>
            <person name="ur Rahman M."/>
            <person name="Rainville L.N."/>
            <person name="Rambani A."/>
            <person name="Reddy U.K."/>
            <person name="Rong J.K."/>
            <person name="Saranga Y."/>
            <person name="Scheffler B.E."/>
            <person name="Scheffler J.A."/>
            <person name="Stelly D.M."/>
            <person name="Triplett B.A."/>
            <person name="Van Deynze A."/>
            <person name="Vaslin M.F."/>
            <person name="Waghmare V.N."/>
            <person name="Walford S.A."/>
            <person name="Wright R.J."/>
            <person name="Zaki E.A."/>
            <person name="Zhang T."/>
            <person name="Dennis E.S."/>
            <person name="Mayer K.F."/>
            <person name="Peterson D.G."/>
            <person name="Rokhsar D.S."/>
            <person name="Wang X."/>
            <person name="Schmutz J."/>
        </authorList>
    </citation>
    <scope>NUCLEOTIDE SEQUENCE [LARGE SCALE GENOMIC DNA]</scope>
</reference>
<keyword evidence="1" id="KW-0812">Transmembrane</keyword>
<dbReference type="Gramene" id="KJB65749">
    <property type="protein sequence ID" value="KJB65749"/>
    <property type="gene ID" value="B456_010G111700"/>
</dbReference>
<gene>
    <name evidence="2" type="ORF">B456_010G111700</name>
</gene>
<sequence>MISLNINLHLQQQPIDCVLKSSISTRPPSSIIIATIVVIFCFSVSAILFLFYFFFFSFSRKPLISTRQ</sequence>
<dbReference type="Proteomes" id="UP000032304">
    <property type="component" value="Chromosome 10"/>
</dbReference>
<organism evidence="2 3">
    <name type="scientific">Gossypium raimondii</name>
    <name type="common">Peruvian cotton</name>
    <name type="synonym">Gossypium klotzschianum subsp. raimondii</name>
    <dbReference type="NCBI Taxonomy" id="29730"/>
    <lineage>
        <taxon>Eukaryota</taxon>
        <taxon>Viridiplantae</taxon>
        <taxon>Streptophyta</taxon>
        <taxon>Embryophyta</taxon>
        <taxon>Tracheophyta</taxon>
        <taxon>Spermatophyta</taxon>
        <taxon>Magnoliopsida</taxon>
        <taxon>eudicotyledons</taxon>
        <taxon>Gunneridae</taxon>
        <taxon>Pentapetalae</taxon>
        <taxon>rosids</taxon>
        <taxon>malvids</taxon>
        <taxon>Malvales</taxon>
        <taxon>Malvaceae</taxon>
        <taxon>Malvoideae</taxon>
        <taxon>Gossypium</taxon>
    </lineage>
</organism>
<feature type="transmembrane region" description="Helical" evidence="1">
    <location>
        <begin position="31"/>
        <end position="58"/>
    </location>
</feature>
<accession>A0A0D2UA52</accession>
<keyword evidence="1" id="KW-0472">Membrane</keyword>
<dbReference type="AlphaFoldDB" id="A0A0D2UA52"/>
<protein>
    <submittedName>
        <fullName evidence="2">Uncharacterized protein</fullName>
    </submittedName>
</protein>
<dbReference type="EMBL" id="CM001749">
    <property type="protein sequence ID" value="KJB65749.1"/>
    <property type="molecule type" value="Genomic_DNA"/>
</dbReference>
<proteinExistence type="predicted"/>
<keyword evidence="3" id="KW-1185">Reference proteome</keyword>
<evidence type="ECO:0000313" key="3">
    <source>
        <dbReference type="Proteomes" id="UP000032304"/>
    </source>
</evidence>
<evidence type="ECO:0000313" key="2">
    <source>
        <dbReference type="EMBL" id="KJB65749.1"/>
    </source>
</evidence>
<name>A0A0D2UA52_GOSRA</name>
<keyword evidence="1" id="KW-1133">Transmembrane helix</keyword>
<evidence type="ECO:0000256" key="1">
    <source>
        <dbReference type="SAM" id="Phobius"/>
    </source>
</evidence>